<keyword evidence="6" id="KW-0808">Transferase</keyword>
<evidence type="ECO:0000256" key="3">
    <source>
        <dbReference type="ARBA" id="ARBA00022989"/>
    </source>
</evidence>
<dbReference type="Gene3D" id="1.20.120.1630">
    <property type="match status" value="1"/>
</dbReference>
<feature type="transmembrane region" description="Helical" evidence="5">
    <location>
        <begin position="52"/>
        <end position="72"/>
    </location>
</feature>
<dbReference type="GO" id="GO:0032259">
    <property type="term" value="P:methylation"/>
    <property type="evidence" value="ECO:0007669"/>
    <property type="project" value="UniProtKB-KW"/>
</dbReference>
<evidence type="ECO:0000313" key="6">
    <source>
        <dbReference type="EMBL" id="PRR71944.1"/>
    </source>
</evidence>
<dbReference type="Proteomes" id="UP000238415">
    <property type="component" value="Unassembled WGS sequence"/>
</dbReference>
<evidence type="ECO:0000313" key="7">
    <source>
        <dbReference type="Proteomes" id="UP000238415"/>
    </source>
</evidence>
<dbReference type="GO" id="GO:0008168">
    <property type="term" value="F:methyltransferase activity"/>
    <property type="evidence" value="ECO:0007669"/>
    <property type="project" value="UniProtKB-KW"/>
</dbReference>
<evidence type="ECO:0000256" key="1">
    <source>
        <dbReference type="ARBA" id="ARBA00004127"/>
    </source>
</evidence>
<keyword evidence="2 5" id="KW-0812">Transmembrane</keyword>
<dbReference type="InterPro" id="IPR052527">
    <property type="entry name" value="Metal_cation-efflux_comp"/>
</dbReference>
<proteinExistence type="predicted"/>
<feature type="transmembrane region" description="Helical" evidence="5">
    <location>
        <begin position="6"/>
        <end position="31"/>
    </location>
</feature>
<comment type="subcellular location">
    <subcellularLocation>
        <location evidence="1">Endomembrane system</location>
        <topology evidence="1">Multi-pass membrane protein</topology>
    </subcellularLocation>
</comment>
<dbReference type="PANTHER" id="PTHR43847:SF1">
    <property type="entry name" value="BLL3993 PROTEIN"/>
    <property type="match status" value="1"/>
</dbReference>
<dbReference type="GO" id="GO:0012505">
    <property type="term" value="C:endomembrane system"/>
    <property type="evidence" value="ECO:0007669"/>
    <property type="project" value="UniProtKB-SubCell"/>
</dbReference>
<protein>
    <submittedName>
        <fullName evidence="6">Isoprenylcysteine carboxyl methyltransferase (ICMT) family protein</fullName>
    </submittedName>
</protein>
<dbReference type="EMBL" id="PVXM01000031">
    <property type="protein sequence ID" value="PRR71944.1"/>
    <property type="molecule type" value="Genomic_DNA"/>
</dbReference>
<dbReference type="InterPro" id="IPR007318">
    <property type="entry name" value="Phopholipid_MeTrfase"/>
</dbReference>
<comment type="caution">
    <text evidence="6">The sequence shown here is derived from an EMBL/GenBank/DDBJ whole genome shotgun (WGS) entry which is preliminary data.</text>
</comment>
<keyword evidence="4 5" id="KW-0472">Membrane</keyword>
<reference evidence="6 7" key="1">
    <citation type="submission" date="2018-03" db="EMBL/GenBank/DDBJ databases">
        <title>Genome sequence of Moorella humiferrea DSM 23265.</title>
        <authorList>
            <person name="Poehlein A."/>
            <person name="Daniel R."/>
        </authorList>
    </citation>
    <scope>NUCLEOTIDE SEQUENCE [LARGE SCALE GENOMIC DNA]</scope>
    <source>
        <strain evidence="6 7">DSM 23265</strain>
    </source>
</reference>
<dbReference type="OrthoDB" id="272002at2"/>
<sequence>MFKILWPFVVIIPLIVPMPIVLLVLTILIIISPIIMFRYSHQKKVFLKRTDVKWWVSTIFTLGLICTLGLFFATCKGIIYRGNILRFSFWLINVGLLLHLHSLLTLKQMFHAEPAILERQTIVSDGPYQLVRHPIYLAYILLHLGMSLTTGRVFIGLLLTTPTVFWAIQRAMLEETLLADGETKDSYLSYASSTPMLFPTARSIIRFLQKTYGS</sequence>
<feature type="transmembrane region" description="Helical" evidence="5">
    <location>
        <begin position="84"/>
        <end position="104"/>
    </location>
</feature>
<evidence type="ECO:0000256" key="2">
    <source>
        <dbReference type="ARBA" id="ARBA00022692"/>
    </source>
</evidence>
<evidence type="ECO:0000256" key="5">
    <source>
        <dbReference type="SAM" id="Phobius"/>
    </source>
</evidence>
<evidence type="ECO:0000256" key="4">
    <source>
        <dbReference type="ARBA" id="ARBA00023136"/>
    </source>
</evidence>
<organism evidence="6 7">
    <name type="scientific">Neomoorella humiferrea</name>
    <dbReference type="NCBI Taxonomy" id="676965"/>
    <lineage>
        <taxon>Bacteria</taxon>
        <taxon>Bacillati</taxon>
        <taxon>Bacillota</taxon>
        <taxon>Clostridia</taxon>
        <taxon>Neomoorellales</taxon>
        <taxon>Neomoorellaceae</taxon>
        <taxon>Neomoorella</taxon>
    </lineage>
</organism>
<keyword evidence="3 5" id="KW-1133">Transmembrane helix</keyword>
<accession>A0A2T0AQZ9</accession>
<keyword evidence="6" id="KW-0489">Methyltransferase</keyword>
<gene>
    <name evidence="6" type="ORF">MOHU_15760</name>
</gene>
<keyword evidence="7" id="KW-1185">Reference proteome</keyword>
<dbReference type="Pfam" id="PF04191">
    <property type="entry name" value="PEMT"/>
    <property type="match status" value="1"/>
</dbReference>
<dbReference type="AlphaFoldDB" id="A0A2T0AQZ9"/>
<dbReference type="PANTHER" id="PTHR43847">
    <property type="entry name" value="BLL3993 PROTEIN"/>
    <property type="match status" value="1"/>
</dbReference>
<feature type="transmembrane region" description="Helical" evidence="5">
    <location>
        <begin position="136"/>
        <end position="167"/>
    </location>
</feature>
<name>A0A2T0AQZ9_9FIRM</name>